<feature type="transmembrane region" description="Helical" evidence="9">
    <location>
        <begin position="185"/>
        <end position="203"/>
    </location>
</feature>
<feature type="transmembrane region" description="Helical" evidence="9">
    <location>
        <begin position="153"/>
        <end position="173"/>
    </location>
</feature>
<protein>
    <recommendedName>
        <fullName evidence="10">Na+/H+ antiporter NhaC-like C-terminal domain-containing protein</fullName>
    </recommendedName>
</protein>
<dbReference type="EMBL" id="AWFF01000049">
    <property type="protein sequence ID" value="KCZ53648.1"/>
    <property type="molecule type" value="Genomic_DNA"/>
</dbReference>
<dbReference type="InterPro" id="IPR052180">
    <property type="entry name" value="NhaC_Na-H+_Antiporter"/>
</dbReference>
<feature type="transmembrane region" description="Helical" evidence="9">
    <location>
        <begin position="100"/>
        <end position="118"/>
    </location>
</feature>
<evidence type="ECO:0000256" key="1">
    <source>
        <dbReference type="ARBA" id="ARBA00004651"/>
    </source>
</evidence>
<dbReference type="Proteomes" id="UP000027037">
    <property type="component" value="Unassembled WGS sequence"/>
</dbReference>
<proteinExistence type="inferred from homology"/>
<name>A0A062U7F2_9PROT</name>
<feature type="transmembrane region" description="Helical" evidence="9">
    <location>
        <begin position="124"/>
        <end position="141"/>
    </location>
</feature>
<comment type="caution">
    <text evidence="11">The sequence shown here is derived from an EMBL/GenBank/DDBJ whole genome shotgun (WGS) entry which is preliminary data.</text>
</comment>
<keyword evidence="3" id="KW-0050">Antiport</keyword>
<feature type="transmembrane region" description="Helical" evidence="9">
    <location>
        <begin position="301"/>
        <end position="321"/>
    </location>
</feature>
<keyword evidence="4" id="KW-1003">Cell membrane</keyword>
<keyword evidence="5 9" id="KW-0812">Transmembrane</keyword>
<organism evidence="11 12">
    <name type="scientific">Hyphomonas beringensis</name>
    <dbReference type="NCBI Taxonomy" id="1280946"/>
    <lineage>
        <taxon>Bacteria</taxon>
        <taxon>Pseudomonadati</taxon>
        <taxon>Pseudomonadota</taxon>
        <taxon>Alphaproteobacteria</taxon>
        <taxon>Hyphomonadales</taxon>
        <taxon>Hyphomonadaceae</taxon>
        <taxon>Hyphomonas</taxon>
    </lineage>
</organism>
<dbReference type="PANTHER" id="PTHR33451">
    <property type="entry name" value="MALATE-2H(+)/NA(+)-LACTATE ANTIPORTER"/>
    <property type="match status" value="1"/>
</dbReference>
<evidence type="ECO:0000313" key="11">
    <source>
        <dbReference type="EMBL" id="KCZ53648.1"/>
    </source>
</evidence>
<keyword evidence="12" id="KW-1185">Reference proteome</keyword>
<evidence type="ECO:0000256" key="4">
    <source>
        <dbReference type="ARBA" id="ARBA00022475"/>
    </source>
</evidence>
<dbReference type="STRING" id="1280946.HY29_16650"/>
<keyword evidence="6 9" id="KW-1133">Transmembrane helix</keyword>
<evidence type="ECO:0000259" key="10">
    <source>
        <dbReference type="Pfam" id="PF03553"/>
    </source>
</evidence>
<keyword evidence="2" id="KW-0813">Transport</keyword>
<keyword evidence="7 9" id="KW-0472">Membrane</keyword>
<feature type="transmembrane region" description="Helical" evidence="9">
    <location>
        <begin position="55"/>
        <end position="79"/>
    </location>
</feature>
<feature type="transmembrane region" description="Helical" evidence="9">
    <location>
        <begin position="224"/>
        <end position="245"/>
    </location>
</feature>
<evidence type="ECO:0000256" key="6">
    <source>
        <dbReference type="ARBA" id="ARBA00022989"/>
    </source>
</evidence>
<dbReference type="GO" id="GO:0005886">
    <property type="term" value="C:plasma membrane"/>
    <property type="evidence" value="ECO:0007669"/>
    <property type="project" value="UniProtKB-SubCell"/>
</dbReference>
<evidence type="ECO:0000256" key="3">
    <source>
        <dbReference type="ARBA" id="ARBA00022449"/>
    </source>
</evidence>
<dbReference type="AlphaFoldDB" id="A0A062U7F2"/>
<evidence type="ECO:0000256" key="5">
    <source>
        <dbReference type="ARBA" id="ARBA00022692"/>
    </source>
</evidence>
<dbReference type="GO" id="GO:0015297">
    <property type="term" value="F:antiporter activity"/>
    <property type="evidence" value="ECO:0007669"/>
    <property type="project" value="UniProtKB-KW"/>
</dbReference>
<evidence type="ECO:0000256" key="7">
    <source>
        <dbReference type="ARBA" id="ARBA00023136"/>
    </source>
</evidence>
<accession>A0A062U7F2</accession>
<evidence type="ECO:0000256" key="9">
    <source>
        <dbReference type="SAM" id="Phobius"/>
    </source>
</evidence>
<evidence type="ECO:0000256" key="8">
    <source>
        <dbReference type="ARBA" id="ARBA00038435"/>
    </source>
</evidence>
<sequence>MGVALVGIAQASGISLPVTAGAIISGVYFGDKLSPLSDTTNLSSSMAGADLFVHIRYLLSTTLPAFMIALVFFLALSFMSTPEVNTAQLELLASELNEKFRISAYLILPMFGLIGLAVLRMPPLPAIAVSIVIGVLIGLIFQSPEAGQGGQRIFGYWNIVATGYHTDSGSAAVQALLSRGGMESMLSTVWLIISAMFFSAMMDRSGCLAKIVQTVIGLMRKDRHIFLGAGVTALAGNIVAADQYLSIVLSTRMYVDEVQARRFQPEMLSRTAEDFGTVTSALVPWNTCGAFMSATLGVATFSYLPFCVFNIVSPVIAAFYISTGLAIRQRPEADALKRSVSETELSPR</sequence>
<dbReference type="eggNOG" id="COG1757">
    <property type="taxonomic scope" value="Bacteria"/>
</dbReference>
<evidence type="ECO:0000313" key="12">
    <source>
        <dbReference type="Proteomes" id="UP000027037"/>
    </source>
</evidence>
<comment type="similarity">
    <text evidence="8">Belongs to the NhaC Na(+)/H(+) (TC 2.A.35) antiporter family.</text>
</comment>
<comment type="subcellular location">
    <subcellularLocation>
        <location evidence="1">Cell membrane</location>
        <topology evidence="1">Multi-pass membrane protein</topology>
    </subcellularLocation>
</comment>
<gene>
    <name evidence="11" type="ORF">HY29_16650</name>
</gene>
<dbReference type="Pfam" id="PF03553">
    <property type="entry name" value="Na_H_antiporter"/>
    <property type="match status" value="1"/>
</dbReference>
<dbReference type="PATRIC" id="fig|1280946.3.peg.2488"/>
<evidence type="ECO:0000256" key="2">
    <source>
        <dbReference type="ARBA" id="ARBA00022448"/>
    </source>
</evidence>
<reference evidence="11 12" key="1">
    <citation type="journal article" date="2014" name="Antonie Van Leeuwenhoek">
        <title>Hyphomonas beringensis sp. nov. and Hyphomonas chukchiensis sp. nov., isolated from surface seawater of the Bering Sea and Chukchi Sea.</title>
        <authorList>
            <person name="Li C."/>
            <person name="Lai Q."/>
            <person name="Li G."/>
            <person name="Dong C."/>
            <person name="Wang J."/>
            <person name="Liao Y."/>
            <person name="Shao Z."/>
        </authorList>
    </citation>
    <scope>NUCLEOTIDE SEQUENCE [LARGE SCALE GENOMIC DNA]</scope>
    <source>
        <strain evidence="11 12">25B14_1</strain>
    </source>
</reference>
<dbReference type="PANTHER" id="PTHR33451:SF3">
    <property type="entry name" value="MALATE-2H(+)_NA(+)-LACTATE ANTIPORTER"/>
    <property type="match status" value="1"/>
</dbReference>
<dbReference type="InterPro" id="IPR018461">
    <property type="entry name" value="Na/H_Antiport_NhaC-like_C"/>
</dbReference>
<feature type="domain" description="Na+/H+ antiporter NhaC-like C-terminal" evidence="10">
    <location>
        <begin position="26"/>
        <end position="324"/>
    </location>
</feature>